<dbReference type="HOGENOM" id="CLU_024307_0_0_9"/>
<proteinExistence type="inferred from homology"/>
<keyword evidence="8" id="KW-1185">Reference proteome</keyword>
<dbReference type="Proteomes" id="UP000220611">
    <property type="component" value="Unassembled WGS sequence"/>
</dbReference>
<comment type="similarity">
    <text evidence="1 2">Belongs to the glutamine synthetase family.</text>
</comment>
<gene>
    <name evidence="6" type="ORF">CH238_06535</name>
    <name evidence="5" type="ORF">CLOLEP_00914</name>
</gene>
<dbReference type="Gene3D" id="3.30.590.10">
    <property type="entry name" value="Glutamine synthetase/guanido kinase, catalytic domain"/>
    <property type="match status" value="1"/>
</dbReference>
<protein>
    <submittedName>
        <fullName evidence="6">Glutamine synthetase type III</fullName>
    </submittedName>
    <submittedName>
        <fullName evidence="5">Putative molybdenum cofactor biosynthesis protein C</fullName>
    </submittedName>
</protein>
<dbReference type="Pfam" id="PF18318">
    <property type="entry name" value="Gln-synt_C-ter"/>
    <property type="match status" value="1"/>
</dbReference>
<dbReference type="PANTHER" id="PTHR42974:SF1">
    <property type="entry name" value="TYPE-3 GLUTAMINE SYNTHETASE"/>
    <property type="match status" value="1"/>
</dbReference>
<dbReference type="Pfam" id="PF12437">
    <property type="entry name" value="GSIII_N"/>
    <property type="match status" value="1"/>
</dbReference>
<accession>A7VQT2</accession>
<dbReference type="EMBL" id="ABCB02000016">
    <property type="protein sequence ID" value="EDO62054.1"/>
    <property type="molecule type" value="Genomic_DNA"/>
</dbReference>
<dbReference type="InterPro" id="IPR008147">
    <property type="entry name" value="Gln_synt_N"/>
</dbReference>
<dbReference type="PANTHER" id="PTHR42974">
    <property type="entry name" value="GLUTAMINE SYNTHETASE"/>
    <property type="match status" value="1"/>
</dbReference>
<dbReference type="InterPro" id="IPR022147">
    <property type="entry name" value="GSIII_N"/>
</dbReference>
<dbReference type="InterPro" id="IPR027303">
    <property type="entry name" value="Gln_synth_gly_rich_site"/>
</dbReference>
<dbReference type="InterPro" id="IPR014746">
    <property type="entry name" value="Gln_synth/guanido_kin_cat_dom"/>
</dbReference>
<dbReference type="PROSITE" id="PS51987">
    <property type="entry name" value="GS_CATALYTIC"/>
    <property type="match status" value="1"/>
</dbReference>
<comment type="caution">
    <text evidence="5">The sequence shown here is derived from an EMBL/GenBank/DDBJ whole genome shotgun (WGS) entry which is preliminary data.</text>
</comment>
<dbReference type="Pfam" id="PF00120">
    <property type="entry name" value="Gln-synt_C"/>
    <property type="match status" value="1"/>
</dbReference>
<reference evidence="6 8" key="3">
    <citation type="submission" date="2017-07" db="EMBL/GenBank/DDBJ databases">
        <title>Prevalence of linear plasmids in Cutibacterium (Propionibacterium) acnes isolates obtained from prostatic tissue.</title>
        <authorList>
            <person name="Davidsson S."/>
            <person name="Carlsson J."/>
            <person name="Molling P."/>
            <person name="Andren O."/>
            <person name="Andersson S.-O."/>
            <person name="Brzuszkiewicz E."/>
            <person name="Poehlein A."/>
            <person name="Al-Zeer M."/>
            <person name="Brinkmann V."/>
            <person name="Scavenius C."/>
            <person name="Nazipi S."/>
            <person name="Soderquist B."/>
            <person name="Bruggemann H."/>
        </authorList>
    </citation>
    <scope>NUCLEOTIDE SEQUENCE [LARGE SCALE GENOMIC DNA]</scope>
    <source>
        <strain evidence="6 8">DSM 753</strain>
    </source>
</reference>
<dbReference type="SMART" id="SM01230">
    <property type="entry name" value="Gln-synt_C"/>
    <property type="match status" value="1"/>
</dbReference>
<dbReference type="GO" id="GO:0006542">
    <property type="term" value="P:glutamine biosynthetic process"/>
    <property type="evidence" value="ECO:0007669"/>
    <property type="project" value="InterPro"/>
</dbReference>
<evidence type="ECO:0000259" key="4">
    <source>
        <dbReference type="PROSITE" id="PS51987"/>
    </source>
</evidence>
<dbReference type="Proteomes" id="UP000003490">
    <property type="component" value="Unassembled WGS sequence"/>
</dbReference>
<reference evidence="5 7" key="2">
    <citation type="submission" date="2007-08" db="EMBL/GenBank/DDBJ databases">
        <authorList>
            <person name="Fulton L."/>
            <person name="Clifton S."/>
            <person name="Fulton B."/>
            <person name="Xu J."/>
            <person name="Minx P."/>
            <person name="Pepin K.H."/>
            <person name="Johnson M."/>
            <person name="Thiruvilangam P."/>
            <person name="Bhonagiri V."/>
            <person name="Nash W.E."/>
            <person name="Wang C."/>
            <person name="Mardis E.R."/>
            <person name="Wilson R.K."/>
        </authorList>
    </citation>
    <scope>NUCLEOTIDE SEQUENCE [LARGE SCALE GENOMIC DNA]</scope>
    <source>
        <strain evidence="5 7">DSM 753</strain>
    </source>
</reference>
<evidence type="ECO:0000256" key="1">
    <source>
        <dbReference type="PROSITE-ProRule" id="PRU01330"/>
    </source>
</evidence>
<dbReference type="PROSITE" id="PS00181">
    <property type="entry name" value="GLNA_ATP"/>
    <property type="match status" value="1"/>
</dbReference>
<dbReference type="eggNOG" id="COG3968">
    <property type="taxonomic scope" value="Bacteria"/>
</dbReference>
<feature type="domain" description="GS beta-grasp" evidence="3">
    <location>
        <begin position="109"/>
        <end position="198"/>
    </location>
</feature>
<dbReference type="SUPFAM" id="SSF55931">
    <property type="entry name" value="Glutamine synthetase/guanido kinase"/>
    <property type="match status" value="1"/>
</dbReference>
<evidence type="ECO:0000313" key="5">
    <source>
        <dbReference type="EMBL" id="EDO62054.1"/>
    </source>
</evidence>
<dbReference type="InterPro" id="IPR052725">
    <property type="entry name" value="GS_Type-3"/>
</dbReference>
<dbReference type="InterPro" id="IPR040577">
    <property type="entry name" value="Gln-synt_C"/>
</dbReference>
<name>A7VQT2_9FIRM</name>
<feature type="domain" description="GS catalytic" evidence="4">
    <location>
        <begin position="203"/>
        <end position="633"/>
    </location>
</feature>
<dbReference type="InterPro" id="IPR008146">
    <property type="entry name" value="Gln_synth_cat_dom"/>
</dbReference>
<reference evidence="5 7" key="1">
    <citation type="submission" date="2007-08" db="EMBL/GenBank/DDBJ databases">
        <title>Draft genome sequence of Clostridium leptum (DSM 753).</title>
        <authorList>
            <person name="Sudarsanam P."/>
            <person name="Ley R."/>
            <person name="Guruge J."/>
            <person name="Turnbaugh P.J."/>
            <person name="Mahowald M."/>
            <person name="Liep D."/>
            <person name="Gordon J."/>
        </authorList>
    </citation>
    <scope>NUCLEOTIDE SEQUENCE [LARGE SCALE GENOMIC DNA]</scope>
    <source>
        <strain evidence="5 7">DSM 753</strain>
    </source>
</reference>
<evidence type="ECO:0000313" key="6">
    <source>
        <dbReference type="EMBL" id="PEQ25116.1"/>
    </source>
</evidence>
<dbReference type="PROSITE" id="PS51986">
    <property type="entry name" value="GS_BETA_GRASP"/>
    <property type="match status" value="1"/>
</dbReference>
<sequence length="743" mass="83549">MMEREPVPWKKGPRLCRDRGRFLVENPSLSPKFQRLEVLVMREIQQKTASVPELFGSMVFNDQVMKARLPKETYRALKKTIENGKSLDPSVANVVANAMKDWAVEKGATHYTHWFQPMTDITAEKHDSFICPQGDGTVIMEFSGKELVKGEPDASSFPSGGLRATFEARGYTAWDPSSYAFIKENTLCIPTVFYSYGGEALDRKTPLLRSMEAINKQALRILKLFGADDVTRVNTTVGPEQEYFLIDRELYDQREDLIMCCRTLFGAKPPKGQELEDHYFGAIKPRVAAYMADLNQELWKLGVLAKTEHNEVAPSQHELAPIFSNTNVATDHNQLTMEIMKKVAKRHGLACLLHEKPFDGVNGSGKHNNWSISTNTGVNLLEPGDSPAENAQFLLFLTAVIKAVDEYQDLLRISVASPGNDHRLGANEAPPAIISMFLGDELTEILEAIENSTDYSQKDKTEMKVGVHILPRFPKDTTDRNRTSPFAFTGNKFEFRMLGSKSSISGPNIVLNTIVAEELSQFADVLEKAGDFNAALNDLIRTTIREHKRIIFNGNNYSDEWVAEAERRGLLNLKSTVDALPYYISEKNQALFTKHKIYTATEIHSRYEILLENYCKTISIEALTMLDMVNKDIFPAVCRYMDALSATVLHKAGVSSVISSKAEEARLKKLSALCDQLYQANEALGEAMRKVPCGCDVKAQADYYKDTVIDLMQRLRTPADELETLTGKTYWPYPTYSQMLFSV</sequence>
<dbReference type="GO" id="GO:0004356">
    <property type="term" value="F:glutamine synthetase activity"/>
    <property type="evidence" value="ECO:0007669"/>
    <property type="project" value="InterPro"/>
</dbReference>
<dbReference type="EMBL" id="NOXF01000003">
    <property type="protein sequence ID" value="PEQ25116.1"/>
    <property type="molecule type" value="Genomic_DNA"/>
</dbReference>
<evidence type="ECO:0000256" key="2">
    <source>
        <dbReference type="RuleBase" id="RU000384"/>
    </source>
</evidence>
<evidence type="ECO:0000313" key="8">
    <source>
        <dbReference type="Proteomes" id="UP000220611"/>
    </source>
</evidence>
<organism evidence="5 7">
    <name type="scientific">[Clostridium] leptum DSM 753</name>
    <dbReference type="NCBI Taxonomy" id="428125"/>
    <lineage>
        <taxon>Bacteria</taxon>
        <taxon>Bacillati</taxon>
        <taxon>Bacillota</taxon>
        <taxon>Clostridia</taxon>
        <taxon>Eubacteriales</taxon>
        <taxon>Oscillospiraceae</taxon>
        <taxon>Oscillospiraceae incertae sedis</taxon>
    </lineage>
</organism>
<evidence type="ECO:0000313" key="7">
    <source>
        <dbReference type="Proteomes" id="UP000003490"/>
    </source>
</evidence>
<dbReference type="Gene3D" id="1.20.120.1560">
    <property type="match status" value="1"/>
</dbReference>
<dbReference type="AlphaFoldDB" id="A7VQT2"/>
<evidence type="ECO:0000259" key="3">
    <source>
        <dbReference type="PROSITE" id="PS51986"/>
    </source>
</evidence>